<dbReference type="AlphaFoldDB" id="X1BLH2"/>
<dbReference type="InterPro" id="IPR038765">
    <property type="entry name" value="Papain-like_cys_pep_sf"/>
</dbReference>
<dbReference type="Gene3D" id="3.90.1720.10">
    <property type="entry name" value="endopeptidase domain like (from Nostoc punctiforme)"/>
    <property type="match status" value="1"/>
</dbReference>
<sequence>MRMNGRVLPELLPGDLYATSPREPIGRITSDFLNAETIHWGLVVRPIPTDDGLDYEVVESLMTKGTSVGLFNKIYADIPIRIYRVKTAARPSASMVERVAYSYGRAFYAYSSVPGIAVWWLAFHFGRLLSFQPPALSPDAVLCTVLVTLVWRDLGVDLVNEQRYPTPNMLEESEYLECIYREF</sequence>
<name>X1BLH2_9ZZZZ</name>
<gene>
    <name evidence="1" type="ORF">S01H4_39112</name>
</gene>
<accession>X1BLH2</accession>
<evidence type="ECO:0000313" key="1">
    <source>
        <dbReference type="EMBL" id="GAG96784.1"/>
    </source>
</evidence>
<proteinExistence type="predicted"/>
<dbReference type="SUPFAM" id="SSF54001">
    <property type="entry name" value="Cysteine proteinases"/>
    <property type="match status" value="1"/>
</dbReference>
<comment type="caution">
    <text evidence="1">The sequence shown here is derived from an EMBL/GenBank/DDBJ whole genome shotgun (WGS) entry which is preliminary data.</text>
</comment>
<protein>
    <submittedName>
        <fullName evidence="1">Uncharacterized protein</fullName>
    </submittedName>
</protein>
<dbReference type="EMBL" id="BART01021153">
    <property type="protein sequence ID" value="GAG96784.1"/>
    <property type="molecule type" value="Genomic_DNA"/>
</dbReference>
<organism evidence="1">
    <name type="scientific">marine sediment metagenome</name>
    <dbReference type="NCBI Taxonomy" id="412755"/>
    <lineage>
        <taxon>unclassified sequences</taxon>
        <taxon>metagenomes</taxon>
        <taxon>ecological metagenomes</taxon>
    </lineage>
</organism>
<reference evidence="1" key="1">
    <citation type="journal article" date="2014" name="Front. Microbiol.">
        <title>High frequency of phylogenetically diverse reductive dehalogenase-homologous genes in deep subseafloor sedimentary metagenomes.</title>
        <authorList>
            <person name="Kawai M."/>
            <person name="Futagami T."/>
            <person name="Toyoda A."/>
            <person name="Takaki Y."/>
            <person name="Nishi S."/>
            <person name="Hori S."/>
            <person name="Arai W."/>
            <person name="Tsubouchi T."/>
            <person name="Morono Y."/>
            <person name="Uchiyama I."/>
            <person name="Ito T."/>
            <person name="Fujiyama A."/>
            <person name="Inagaki F."/>
            <person name="Takami H."/>
        </authorList>
    </citation>
    <scope>NUCLEOTIDE SEQUENCE</scope>
    <source>
        <strain evidence="1">Expedition CK06-06</strain>
    </source>
</reference>